<evidence type="ECO:0000256" key="2">
    <source>
        <dbReference type="ARBA" id="ARBA00022490"/>
    </source>
</evidence>
<dbReference type="PANTHER" id="PTHR22842:SF3">
    <property type="entry name" value="WD REPEAT DOMAIN-CONTAINING PROTEIN 83"/>
    <property type="match status" value="1"/>
</dbReference>
<evidence type="ECO:0000256" key="8">
    <source>
        <dbReference type="PROSITE-ProRule" id="PRU00221"/>
    </source>
</evidence>
<comment type="caution">
    <text evidence="9">The sequence shown here is derived from an EMBL/GenBank/DDBJ whole genome shotgun (WGS) entry which is preliminary data.</text>
</comment>
<evidence type="ECO:0000313" key="10">
    <source>
        <dbReference type="Proteomes" id="UP001367676"/>
    </source>
</evidence>
<evidence type="ECO:0000256" key="7">
    <source>
        <dbReference type="ARBA" id="ARBA00042222"/>
    </source>
</evidence>
<name>A0AAN9TG23_9HEMI</name>
<dbReference type="InterPro" id="IPR015943">
    <property type="entry name" value="WD40/YVTN_repeat-like_dom_sf"/>
</dbReference>
<dbReference type="PRINTS" id="PR00320">
    <property type="entry name" value="GPROTEINBRPT"/>
</dbReference>
<dbReference type="Proteomes" id="UP001367676">
    <property type="component" value="Unassembled WGS sequence"/>
</dbReference>
<dbReference type="PANTHER" id="PTHR22842">
    <property type="entry name" value="WD40 REPEAT PROTEIN"/>
    <property type="match status" value="1"/>
</dbReference>
<dbReference type="InterPro" id="IPR020472">
    <property type="entry name" value="WD40_PAC1"/>
</dbReference>
<evidence type="ECO:0000256" key="6">
    <source>
        <dbReference type="ARBA" id="ARBA00040453"/>
    </source>
</evidence>
<evidence type="ECO:0000256" key="1">
    <source>
        <dbReference type="ARBA" id="ARBA00004496"/>
    </source>
</evidence>
<keyword evidence="2" id="KW-0963">Cytoplasm</keyword>
<keyword evidence="10" id="KW-1185">Reference proteome</keyword>
<protein>
    <recommendedName>
        <fullName evidence="6">WD repeat domain-containing protein 83</fullName>
    </recommendedName>
    <alternativeName>
        <fullName evidence="7">Mitogen-activated protein kinase organizer 1</fullName>
    </alternativeName>
</protein>
<dbReference type="PROSITE" id="PS00678">
    <property type="entry name" value="WD_REPEATS_1"/>
    <property type="match status" value="1"/>
</dbReference>
<keyword evidence="3 8" id="KW-0853">WD repeat</keyword>
<accession>A0AAN9TG23</accession>
<dbReference type="GO" id="GO:0071013">
    <property type="term" value="C:catalytic step 2 spliceosome"/>
    <property type="evidence" value="ECO:0007669"/>
    <property type="project" value="TreeGrafter"/>
</dbReference>
<dbReference type="PROSITE" id="PS50294">
    <property type="entry name" value="WD_REPEATS_REGION"/>
    <property type="match status" value="2"/>
</dbReference>
<dbReference type="InterPro" id="IPR019775">
    <property type="entry name" value="WD40_repeat_CS"/>
</dbReference>
<dbReference type="Pfam" id="PF00400">
    <property type="entry name" value="WD40"/>
    <property type="match status" value="5"/>
</dbReference>
<dbReference type="EMBL" id="JBBCAQ010000027">
    <property type="protein sequence ID" value="KAK7586016.1"/>
    <property type="molecule type" value="Genomic_DNA"/>
</dbReference>
<dbReference type="CDD" id="cd00200">
    <property type="entry name" value="WD40"/>
    <property type="match status" value="1"/>
</dbReference>
<sequence>MDYVCVTTVECNQGAVRAIRYNVDGNYCLSCGSDKKIKLWNPLKGLLLNTYAGHGNEVLDAASSCDNSQIISCGADKTVILWDVVKAQPLRRLRGHAGKVTSVVFNEESTAVISGSYDNTVMCWDVKSRQNTPIQVLKDATDCVTKVKVTDHEILTSSLDCRIRRYDIRAGELIEDYIGEPVSSISYTSDEQCILASSTDETIKLLDKNSGELLGEYSGHKTGDYYIESCVDHTDSFIFSGSTDGAIWCWDLVKMIPVNQLIHSNKSVVHSLSSHASTGSIISASGSNFKVWSNSSSLENENESET</sequence>
<dbReference type="GO" id="GO:0005737">
    <property type="term" value="C:cytoplasm"/>
    <property type="evidence" value="ECO:0007669"/>
    <property type="project" value="UniProtKB-SubCell"/>
</dbReference>
<evidence type="ECO:0000256" key="5">
    <source>
        <dbReference type="ARBA" id="ARBA00038145"/>
    </source>
</evidence>
<feature type="repeat" description="WD" evidence="8">
    <location>
        <begin position="9"/>
        <end position="41"/>
    </location>
</feature>
<gene>
    <name evidence="9" type="ORF">V9T40_003892</name>
</gene>
<dbReference type="InterPro" id="IPR001680">
    <property type="entry name" value="WD40_rpt"/>
</dbReference>
<evidence type="ECO:0000313" key="9">
    <source>
        <dbReference type="EMBL" id="KAK7586016.1"/>
    </source>
</evidence>
<dbReference type="PROSITE" id="PS50082">
    <property type="entry name" value="WD_REPEATS_2"/>
    <property type="match status" value="3"/>
</dbReference>
<dbReference type="InterPro" id="IPR051980">
    <property type="entry name" value="WD_repeat_MORG1"/>
</dbReference>
<organism evidence="9 10">
    <name type="scientific">Parthenolecanium corni</name>
    <dbReference type="NCBI Taxonomy" id="536013"/>
    <lineage>
        <taxon>Eukaryota</taxon>
        <taxon>Metazoa</taxon>
        <taxon>Ecdysozoa</taxon>
        <taxon>Arthropoda</taxon>
        <taxon>Hexapoda</taxon>
        <taxon>Insecta</taxon>
        <taxon>Pterygota</taxon>
        <taxon>Neoptera</taxon>
        <taxon>Paraneoptera</taxon>
        <taxon>Hemiptera</taxon>
        <taxon>Sternorrhyncha</taxon>
        <taxon>Coccoidea</taxon>
        <taxon>Coccidae</taxon>
        <taxon>Parthenolecanium</taxon>
    </lineage>
</organism>
<dbReference type="SUPFAM" id="SSF50978">
    <property type="entry name" value="WD40 repeat-like"/>
    <property type="match status" value="1"/>
</dbReference>
<dbReference type="GO" id="GO:0000398">
    <property type="term" value="P:mRNA splicing, via spliceosome"/>
    <property type="evidence" value="ECO:0007669"/>
    <property type="project" value="TreeGrafter"/>
</dbReference>
<dbReference type="InterPro" id="IPR036322">
    <property type="entry name" value="WD40_repeat_dom_sf"/>
</dbReference>
<evidence type="ECO:0000256" key="3">
    <source>
        <dbReference type="ARBA" id="ARBA00022574"/>
    </source>
</evidence>
<feature type="repeat" description="WD" evidence="8">
    <location>
        <begin position="51"/>
        <end position="92"/>
    </location>
</feature>
<evidence type="ECO:0000256" key="4">
    <source>
        <dbReference type="ARBA" id="ARBA00022737"/>
    </source>
</evidence>
<proteinExistence type="inferred from homology"/>
<reference evidence="9 10" key="1">
    <citation type="submission" date="2024-03" db="EMBL/GenBank/DDBJ databases">
        <title>Adaptation during the transition from Ophiocordyceps entomopathogen to insect associate is accompanied by gene loss and intensified selection.</title>
        <authorList>
            <person name="Ward C.M."/>
            <person name="Onetto C.A."/>
            <person name="Borneman A.R."/>
        </authorList>
    </citation>
    <scope>NUCLEOTIDE SEQUENCE [LARGE SCALE GENOMIC DNA]</scope>
    <source>
        <strain evidence="9">AWRI1</strain>
        <tissue evidence="9">Single Adult Female</tissue>
    </source>
</reference>
<feature type="repeat" description="WD" evidence="8">
    <location>
        <begin position="93"/>
        <end position="134"/>
    </location>
</feature>
<comment type="similarity">
    <text evidence="5">Belongs to the WD repeat MORG1 family.</text>
</comment>
<dbReference type="AlphaFoldDB" id="A0AAN9TG23"/>
<dbReference type="SMART" id="SM00320">
    <property type="entry name" value="WD40"/>
    <property type="match status" value="7"/>
</dbReference>
<comment type="subcellular location">
    <subcellularLocation>
        <location evidence="1">Cytoplasm</location>
    </subcellularLocation>
</comment>
<dbReference type="Gene3D" id="2.130.10.10">
    <property type="entry name" value="YVTN repeat-like/Quinoprotein amine dehydrogenase"/>
    <property type="match status" value="1"/>
</dbReference>
<keyword evidence="4" id="KW-0677">Repeat</keyword>